<sequence>MLASYDTAGAIDSNPMDRRRLETDIEQHAARICSFIKEYHGLSEKDAQGKARLGFIKIQVEYSIENITTRSRQFMKDFRAVRDLDIPNCTLFSSEPTEARSPFFVKPPDIAAGTSEDEYLATWLPQKYLEVEGRDDHGDVKAFFGTHPKLPTGNLKEADFVLWHILFLWLFETLDRLAKPASRSKQIGDNAAVAATTSNILVFLHRVRFATHSSFIFRRWVSIVSKIGNQDEAPRLPPGTTIFTSASLKELLKVISHQEVKEHQTKDISEERTEDAAEGRSEDKATGPPKGPDAFAPGPSQGGPSRGEGGQMKKPGKAKTIARKIWSTIRGKERKGKRQAKGNAFSPDPDQIAAAPATAPTAYSQDSQRSGSPVIPQGPQSVERHQAIGGQSTRVKTYPRGQYSRNASKESGPTTLESLDSNLDDDDAFHDIDIGVYDTMIGQEEKPGLETKNLLFRKAHRLTDHLDTVLWVTQSNGLAKLIAKRGFSLTVLPHDTKPIECPAENLESMLAYFLAPGSHVEAEETPARVQEFLNDLPNLVPRRDQLNRLLSLRTDDARISTPRHAELLLLEYILAGARNPVYDYMGISKPPCFSCEAVLLRYQDRVQTRNGHGHVYVSEIPEGIPARDRRYVFDLINGLAGRVAFDMFVGQRKKRSGNSTSSHILSGLMMSSSDVAKVES</sequence>
<keyword evidence="3" id="KW-1185">Reference proteome</keyword>
<feature type="compositionally biased region" description="Polar residues" evidence="1">
    <location>
        <begin position="403"/>
        <end position="417"/>
    </location>
</feature>
<evidence type="ECO:0000313" key="2">
    <source>
        <dbReference type="EMBL" id="KAK6353609.1"/>
    </source>
</evidence>
<dbReference type="Pfam" id="PF14441">
    <property type="entry name" value="OTT_1508_deam"/>
    <property type="match status" value="1"/>
</dbReference>
<feature type="region of interest" description="Disordered" evidence="1">
    <location>
        <begin position="259"/>
        <end position="423"/>
    </location>
</feature>
<dbReference type="InterPro" id="IPR027796">
    <property type="entry name" value="OTT_1508_deam-like"/>
</dbReference>
<evidence type="ECO:0000256" key="1">
    <source>
        <dbReference type="SAM" id="MobiDB-lite"/>
    </source>
</evidence>
<comment type="caution">
    <text evidence="2">The sequence shown here is derived from an EMBL/GenBank/DDBJ whole genome shotgun (WGS) entry which is preliminary data.</text>
</comment>
<feature type="compositionally biased region" description="Basic and acidic residues" evidence="1">
    <location>
        <begin position="259"/>
        <end position="285"/>
    </location>
</feature>
<reference evidence="2 3" key="1">
    <citation type="submission" date="2019-10" db="EMBL/GenBank/DDBJ databases">
        <authorList>
            <person name="Palmer J.M."/>
        </authorList>
    </citation>
    <scope>NUCLEOTIDE SEQUENCE [LARGE SCALE GENOMIC DNA]</scope>
    <source>
        <strain evidence="2 3">TWF696</strain>
    </source>
</reference>
<proteinExistence type="predicted"/>
<dbReference type="EMBL" id="JAVHNQ010000003">
    <property type="protein sequence ID" value="KAK6353609.1"/>
    <property type="molecule type" value="Genomic_DNA"/>
</dbReference>
<accession>A0AAV9V1X9</accession>
<feature type="compositionally biased region" description="Low complexity" evidence="1">
    <location>
        <begin position="353"/>
        <end position="362"/>
    </location>
</feature>
<name>A0AAV9V1X9_9PEZI</name>
<organism evidence="2 3">
    <name type="scientific">Orbilia brochopaga</name>
    <dbReference type="NCBI Taxonomy" id="3140254"/>
    <lineage>
        <taxon>Eukaryota</taxon>
        <taxon>Fungi</taxon>
        <taxon>Dikarya</taxon>
        <taxon>Ascomycota</taxon>
        <taxon>Pezizomycotina</taxon>
        <taxon>Orbiliomycetes</taxon>
        <taxon>Orbiliales</taxon>
        <taxon>Orbiliaceae</taxon>
        <taxon>Orbilia</taxon>
    </lineage>
</organism>
<gene>
    <name evidence="2" type="ORF">TWF696_005572</name>
</gene>
<evidence type="ECO:0000313" key="3">
    <source>
        <dbReference type="Proteomes" id="UP001375240"/>
    </source>
</evidence>
<protein>
    <submittedName>
        <fullName evidence="2">Uncharacterized protein</fullName>
    </submittedName>
</protein>
<dbReference type="Proteomes" id="UP001375240">
    <property type="component" value="Unassembled WGS sequence"/>
</dbReference>
<dbReference type="AlphaFoldDB" id="A0AAV9V1X9"/>
<feature type="compositionally biased region" description="Gly residues" evidence="1">
    <location>
        <begin position="300"/>
        <end position="310"/>
    </location>
</feature>